<name>A0ABQ3Z4I3_9ACTN</name>
<evidence type="ECO:0000256" key="1">
    <source>
        <dbReference type="SAM" id="MobiDB-lite"/>
    </source>
</evidence>
<proteinExistence type="predicted"/>
<feature type="region of interest" description="Disordered" evidence="1">
    <location>
        <begin position="1"/>
        <end position="21"/>
    </location>
</feature>
<feature type="transmembrane region" description="Helical" evidence="2">
    <location>
        <begin position="37"/>
        <end position="61"/>
    </location>
</feature>
<comment type="caution">
    <text evidence="4">The sequence shown here is derived from an EMBL/GenBank/DDBJ whole genome shotgun (WGS) entry which is preliminary data.</text>
</comment>
<dbReference type="Proteomes" id="UP000637628">
    <property type="component" value="Unassembled WGS sequence"/>
</dbReference>
<gene>
    <name evidence="4" type="ORF">Adu01nite_58040</name>
</gene>
<dbReference type="Pfam" id="PF03479">
    <property type="entry name" value="PCC"/>
    <property type="match status" value="1"/>
</dbReference>
<evidence type="ECO:0000313" key="5">
    <source>
        <dbReference type="Proteomes" id="UP000637628"/>
    </source>
</evidence>
<keyword evidence="2" id="KW-1133">Transmembrane helix</keyword>
<dbReference type="InterPro" id="IPR005175">
    <property type="entry name" value="PPC_dom"/>
</dbReference>
<evidence type="ECO:0000256" key="2">
    <source>
        <dbReference type="SAM" id="Phobius"/>
    </source>
</evidence>
<keyword evidence="2" id="KW-0812">Transmembrane</keyword>
<dbReference type="SUPFAM" id="SSF117856">
    <property type="entry name" value="AF0104/ALDC/Ptd012-like"/>
    <property type="match status" value="1"/>
</dbReference>
<keyword evidence="5" id="KW-1185">Reference proteome</keyword>
<evidence type="ECO:0000259" key="3">
    <source>
        <dbReference type="PROSITE" id="PS51742"/>
    </source>
</evidence>
<dbReference type="Gene3D" id="3.30.1330.80">
    <property type="entry name" value="Hypothetical protein, similar to alpha- acetolactate decarboxylase, domain 2"/>
    <property type="match status" value="1"/>
</dbReference>
<sequence>MSLAACSRAVQSEPPGPVQTESVTGSYLVKVAKGQEVLATIAAAAAGLGITDGAITLIGAVHEVRISVMRKNDALTDLIRDYAQPFELTGTGELAGGQIHVHATLAGEDLTVAGHLHAATVRDFFVHAYLSPLEIYPRET</sequence>
<reference evidence="4 5" key="1">
    <citation type="submission" date="2021-01" db="EMBL/GenBank/DDBJ databases">
        <title>Whole genome shotgun sequence of Actinoplanes durhamensis NBRC 14914.</title>
        <authorList>
            <person name="Komaki H."/>
            <person name="Tamura T."/>
        </authorList>
    </citation>
    <scope>NUCLEOTIDE SEQUENCE [LARGE SCALE GENOMIC DNA]</scope>
    <source>
        <strain evidence="4 5">NBRC 14914</strain>
    </source>
</reference>
<feature type="domain" description="PPC" evidence="3">
    <location>
        <begin position="21"/>
        <end position="140"/>
    </location>
</feature>
<dbReference type="EMBL" id="BOML01000046">
    <property type="protein sequence ID" value="GIE04454.1"/>
    <property type="molecule type" value="Genomic_DNA"/>
</dbReference>
<dbReference type="PROSITE" id="PS51742">
    <property type="entry name" value="PPC"/>
    <property type="match status" value="1"/>
</dbReference>
<evidence type="ECO:0000313" key="4">
    <source>
        <dbReference type="EMBL" id="GIE04454.1"/>
    </source>
</evidence>
<keyword evidence="2" id="KW-0472">Membrane</keyword>
<organism evidence="4 5">
    <name type="scientific">Paractinoplanes durhamensis</name>
    <dbReference type="NCBI Taxonomy" id="113563"/>
    <lineage>
        <taxon>Bacteria</taxon>
        <taxon>Bacillati</taxon>
        <taxon>Actinomycetota</taxon>
        <taxon>Actinomycetes</taxon>
        <taxon>Micromonosporales</taxon>
        <taxon>Micromonosporaceae</taxon>
        <taxon>Paractinoplanes</taxon>
    </lineage>
</organism>
<accession>A0ABQ3Z4I3</accession>
<protein>
    <recommendedName>
        <fullName evidence="3">PPC domain-containing protein</fullName>
    </recommendedName>
</protein>